<comment type="similarity">
    <text evidence="3 9">Belongs to the cytochrome P450 family.</text>
</comment>
<comment type="subcellular location">
    <subcellularLocation>
        <location evidence="2">Membrane</location>
    </subcellularLocation>
</comment>
<dbReference type="GO" id="GO:0016712">
    <property type="term" value="F:oxidoreductase activity, acting on paired donors, with incorporation or reduction of molecular oxygen, reduced flavin or flavoprotein as one donor, and incorporation of one atom of oxygen"/>
    <property type="evidence" value="ECO:0007669"/>
    <property type="project" value="InterPro"/>
</dbReference>
<reference evidence="11" key="1">
    <citation type="journal article" date="2008" name="Nature">
        <title>The amphioxus genome and the evolution of the chordate karyotype.</title>
        <authorList>
            <consortium name="US DOE Joint Genome Institute (JGI-PGF)"/>
            <person name="Putnam N.H."/>
            <person name="Butts T."/>
            <person name="Ferrier D.E.K."/>
            <person name="Furlong R.F."/>
            <person name="Hellsten U."/>
            <person name="Kawashima T."/>
            <person name="Robinson-Rechavi M."/>
            <person name="Shoguchi E."/>
            <person name="Terry A."/>
            <person name="Yu J.-K."/>
            <person name="Benito-Gutierrez E.L."/>
            <person name="Dubchak I."/>
            <person name="Garcia-Fernandez J."/>
            <person name="Gibson-Brown J.J."/>
            <person name="Grigoriev I.V."/>
            <person name="Horton A.C."/>
            <person name="de Jong P.J."/>
            <person name="Jurka J."/>
            <person name="Kapitonov V.V."/>
            <person name="Kohara Y."/>
            <person name="Kuroki Y."/>
            <person name="Lindquist E."/>
            <person name="Lucas S."/>
            <person name="Osoegawa K."/>
            <person name="Pennacchio L.A."/>
            <person name="Salamov A.A."/>
            <person name="Satou Y."/>
            <person name="Sauka-Spengler T."/>
            <person name="Schmutz J."/>
            <person name="Shin-I T."/>
            <person name="Toyoda A."/>
            <person name="Bronner-Fraser M."/>
            <person name="Fujiyama A."/>
            <person name="Holland L.Z."/>
            <person name="Holland P.W.H."/>
            <person name="Satoh N."/>
            <person name="Rokhsar D.S."/>
        </authorList>
    </citation>
    <scope>NUCLEOTIDE SEQUENCE [LARGE SCALE GENOMIC DNA]</scope>
    <source>
        <strain evidence="11">S238N-H82</strain>
        <tissue evidence="11">Testes</tissue>
    </source>
</reference>
<evidence type="ECO:0008006" key="12">
    <source>
        <dbReference type="Google" id="ProtNLM"/>
    </source>
</evidence>
<proteinExistence type="inferred from homology"/>
<evidence type="ECO:0000256" key="4">
    <source>
        <dbReference type="ARBA" id="ARBA00022723"/>
    </source>
</evidence>
<sequence>MESIDLTTGLVLVCSFMLSLLCLRTWVGHRGRPDKFPPSPPGLPLLGNLLSLIREPHLQLTAWRRRYGDVFSLRMGPQDVVVVNGCAAIKEALVMKGAHFSDRPALSGSDFIKESCVSHGCISPGIIMRKDGDDCQSIRRFGLSSLRYFGVGKKTLEPSIQQECRRLCQSFKQMEGELFDATCFLRMATGNVINAIALGTRFESDDPDYQEQLKRIDIIFKLFLQAQILNFYPTLRYVPGLRGLTKKWKEVNSLSKQWLQKIIEDHKKTFDPSETRDVIDMCLLEVYQCKGSKALLKEDNIKNTIADFLAAGTETSATTLSWALLYLALNPAWLRNVQEELDAVVGSDEIPPYSRREELPYTEATILDLESQRIRNTVPLSVPHCTSSPTSLQGYDIPAHTQVWVNLWSVHMDPAYWSQPDTFDPGRFLDDNGRVQVPESFMPFSTGRRICLGEQLAKMELFLFLTSLLQKFTFKLPEGAPVPDMSGEIGSTLLPKPYKIQAISRKI</sequence>
<dbReference type="GO" id="GO:0005506">
    <property type="term" value="F:iron ion binding"/>
    <property type="evidence" value="ECO:0007669"/>
    <property type="project" value="InterPro"/>
</dbReference>
<protein>
    <recommendedName>
        <fullName evidence="12">Cytochrome P450 2U1-like</fullName>
    </recommendedName>
</protein>
<dbReference type="EMBL" id="GG666648">
    <property type="protein sequence ID" value="EEN46134.1"/>
    <property type="molecule type" value="Genomic_DNA"/>
</dbReference>
<dbReference type="InterPro" id="IPR002401">
    <property type="entry name" value="Cyt_P450_E_grp-I"/>
</dbReference>
<keyword evidence="10" id="KW-0812">Transmembrane</keyword>
<gene>
    <name evidence="11" type="ORF">BRAFLDRAFT_59260</name>
</gene>
<keyword evidence="8 9" id="KW-0349">Heme</keyword>
<evidence type="ECO:0000256" key="6">
    <source>
        <dbReference type="ARBA" id="ARBA00023004"/>
    </source>
</evidence>
<evidence type="ECO:0000256" key="1">
    <source>
        <dbReference type="ARBA" id="ARBA00001971"/>
    </source>
</evidence>
<dbReference type="InterPro" id="IPR001128">
    <property type="entry name" value="Cyt_P450"/>
</dbReference>
<dbReference type="SUPFAM" id="SSF48264">
    <property type="entry name" value="Cytochrome P450"/>
    <property type="match status" value="1"/>
</dbReference>
<dbReference type="AlphaFoldDB" id="C3ZMZ4"/>
<name>C3ZMZ4_BRAFL</name>
<keyword evidence="4 8" id="KW-0479">Metal-binding</keyword>
<evidence type="ECO:0000256" key="3">
    <source>
        <dbReference type="ARBA" id="ARBA00010617"/>
    </source>
</evidence>
<dbReference type="PROSITE" id="PS00086">
    <property type="entry name" value="CYTOCHROME_P450"/>
    <property type="match status" value="1"/>
</dbReference>
<dbReference type="GO" id="GO:0016020">
    <property type="term" value="C:membrane"/>
    <property type="evidence" value="ECO:0007669"/>
    <property type="project" value="UniProtKB-SubCell"/>
</dbReference>
<keyword evidence="7 10" id="KW-0472">Membrane</keyword>
<evidence type="ECO:0000256" key="8">
    <source>
        <dbReference type="PIRSR" id="PIRSR602401-1"/>
    </source>
</evidence>
<dbReference type="STRING" id="7739.C3ZMZ4"/>
<evidence type="ECO:0000256" key="7">
    <source>
        <dbReference type="ARBA" id="ARBA00023136"/>
    </source>
</evidence>
<feature type="binding site" description="axial binding residue" evidence="8">
    <location>
        <position position="451"/>
    </location>
    <ligand>
        <name>heme</name>
        <dbReference type="ChEBI" id="CHEBI:30413"/>
    </ligand>
    <ligandPart>
        <name>Fe</name>
        <dbReference type="ChEBI" id="CHEBI:18248"/>
    </ligandPart>
</feature>
<dbReference type="InParanoid" id="C3ZMZ4"/>
<keyword evidence="9" id="KW-0503">Monooxygenase</keyword>
<dbReference type="FunFam" id="1.10.630.10:FF:000070">
    <property type="entry name" value="cytochrome P450 18a1"/>
    <property type="match status" value="1"/>
</dbReference>
<feature type="transmembrane region" description="Helical" evidence="10">
    <location>
        <begin position="6"/>
        <end position="27"/>
    </location>
</feature>
<dbReference type="InterPro" id="IPR008069">
    <property type="entry name" value="Cyt_P450_E_grp-I_CYP2D-like"/>
</dbReference>
<organism>
    <name type="scientific">Branchiostoma floridae</name>
    <name type="common">Florida lancelet</name>
    <name type="synonym">Amphioxus</name>
    <dbReference type="NCBI Taxonomy" id="7739"/>
    <lineage>
        <taxon>Eukaryota</taxon>
        <taxon>Metazoa</taxon>
        <taxon>Chordata</taxon>
        <taxon>Cephalochordata</taxon>
        <taxon>Leptocardii</taxon>
        <taxon>Amphioxiformes</taxon>
        <taxon>Branchiostomatidae</taxon>
        <taxon>Branchiostoma</taxon>
    </lineage>
</organism>
<keyword evidence="10" id="KW-1133">Transmembrane helix</keyword>
<evidence type="ECO:0000256" key="5">
    <source>
        <dbReference type="ARBA" id="ARBA00023002"/>
    </source>
</evidence>
<dbReference type="InterPro" id="IPR036396">
    <property type="entry name" value="Cyt_P450_sf"/>
</dbReference>
<dbReference type="InterPro" id="IPR050182">
    <property type="entry name" value="Cytochrome_P450_fam2"/>
</dbReference>
<keyword evidence="5 9" id="KW-0560">Oxidoreductase</keyword>
<dbReference type="eggNOG" id="KOG0156">
    <property type="taxonomic scope" value="Eukaryota"/>
</dbReference>
<dbReference type="Pfam" id="PF00067">
    <property type="entry name" value="p450"/>
    <property type="match status" value="1"/>
</dbReference>
<evidence type="ECO:0000256" key="10">
    <source>
        <dbReference type="SAM" id="Phobius"/>
    </source>
</evidence>
<dbReference type="PANTHER" id="PTHR24300">
    <property type="entry name" value="CYTOCHROME P450 508A4-RELATED"/>
    <property type="match status" value="1"/>
</dbReference>
<dbReference type="PRINTS" id="PR01686">
    <property type="entry name" value="EP450ICYP2D"/>
</dbReference>
<evidence type="ECO:0000313" key="11">
    <source>
        <dbReference type="EMBL" id="EEN46134.1"/>
    </source>
</evidence>
<dbReference type="PRINTS" id="PR00385">
    <property type="entry name" value="P450"/>
</dbReference>
<accession>C3ZMZ4</accession>
<evidence type="ECO:0000256" key="2">
    <source>
        <dbReference type="ARBA" id="ARBA00004370"/>
    </source>
</evidence>
<dbReference type="Gene3D" id="1.10.630.10">
    <property type="entry name" value="Cytochrome P450"/>
    <property type="match status" value="1"/>
</dbReference>
<keyword evidence="6 8" id="KW-0408">Iron</keyword>
<evidence type="ECO:0000256" key="9">
    <source>
        <dbReference type="RuleBase" id="RU000461"/>
    </source>
</evidence>
<dbReference type="GO" id="GO:0020037">
    <property type="term" value="F:heme binding"/>
    <property type="evidence" value="ECO:0007669"/>
    <property type="project" value="InterPro"/>
</dbReference>
<dbReference type="PANTHER" id="PTHR24300:SF397">
    <property type="entry name" value="CYTOCHROME P450 2U1"/>
    <property type="match status" value="1"/>
</dbReference>
<dbReference type="PRINTS" id="PR00463">
    <property type="entry name" value="EP450I"/>
</dbReference>
<comment type="cofactor">
    <cofactor evidence="1 8">
        <name>heme</name>
        <dbReference type="ChEBI" id="CHEBI:30413"/>
    </cofactor>
</comment>
<dbReference type="InterPro" id="IPR017972">
    <property type="entry name" value="Cyt_P450_CS"/>
</dbReference>